<reference evidence="2" key="1">
    <citation type="journal article" date="2019" name="bioRxiv">
        <title>The Genome of the Zebra Mussel, Dreissena polymorpha: A Resource for Invasive Species Research.</title>
        <authorList>
            <person name="McCartney M.A."/>
            <person name="Auch B."/>
            <person name="Kono T."/>
            <person name="Mallez S."/>
            <person name="Zhang Y."/>
            <person name="Obille A."/>
            <person name="Becker A."/>
            <person name="Abrahante J.E."/>
            <person name="Garbe J."/>
            <person name="Badalamenti J.P."/>
            <person name="Herman A."/>
            <person name="Mangelson H."/>
            <person name="Liachko I."/>
            <person name="Sullivan S."/>
            <person name="Sone E.D."/>
            <person name="Koren S."/>
            <person name="Silverstein K.A.T."/>
            <person name="Beckman K.B."/>
            <person name="Gohl D.M."/>
        </authorList>
    </citation>
    <scope>NUCLEOTIDE SEQUENCE</scope>
    <source>
        <strain evidence="2">Duluth1</strain>
        <tissue evidence="2">Whole animal</tissue>
    </source>
</reference>
<reference evidence="2" key="2">
    <citation type="submission" date="2020-11" db="EMBL/GenBank/DDBJ databases">
        <authorList>
            <person name="McCartney M.A."/>
            <person name="Auch B."/>
            <person name="Kono T."/>
            <person name="Mallez S."/>
            <person name="Becker A."/>
            <person name="Gohl D.M."/>
            <person name="Silverstein K.A.T."/>
            <person name="Koren S."/>
            <person name="Bechman K.B."/>
            <person name="Herman A."/>
            <person name="Abrahante J.E."/>
            <person name="Garbe J."/>
        </authorList>
    </citation>
    <scope>NUCLEOTIDE SEQUENCE</scope>
    <source>
        <strain evidence="2">Duluth1</strain>
        <tissue evidence="2">Whole animal</tissue>
    </source>
</reference>
<accession>A0A9D3Z5J2</accession>
<evidence type="ECO:0000313" key="2">
    <source>
        <dbReference type="EMBL" id="KAH3711066.1"/>
    </source>
</evidence>
<organism evidence="2 3">
    <name type="scientific">Dreissena polymorpha</name>
    <name type="common">Zebra mussel</name>
    <name type="synonym">Mytilus polymorpha</name>
    <dbReference type="NCBI Taxonomy" id="45954"/>
    <lineage>
        <taxon>Eukaryota</taxon>
        <taxon>Metazoa</taxon>
        <taxon>Spiralia</taxon>
        <taxon>Lophotrochozoa</taxon>
        <taxon>Mollusca</taxon>
        <taxon>Bivalvia</taxon>
        <taxon>Autobranchia</taxon>
        <taxon>Heteroconchia</taxon>
        <taxon>Euheterodonta</taxon>
        <taxon>Imparidentia</taxon>
        <taxon>Neoheterodontei</taxon>
        <taxon>Myida</taxon>
        <taxon>Dreissenoidea</taxon>
        <taxon>Dreissenidae</taxon>
        <taxon>Dreissena</taxon>
    </lineage>
</organism>
<keyword evidence="3" id="KW-1185">Reference proteome</keyword>
<comment type="caution">
    <text evidence="2">The sequence shown here is derived from an EMBL/GenBank/DDBJ whole genome shotgun (WGS) entry which is preliminary data.</text>
</comment>
<sequence>MAHREQTANGNSADNENLTKMFMKNEFNDEQMIEKEEQGHDDCNALQKGLPETGNAVETETDVGFPLQRNYSSKTKARNRTLHVHKILHTICVYSSFFSIVGLAQWSTRPCVS</sequence>
<proteinExistence type="predicted"/>
<protein>
    <submittedName>
        <fullName evidence="2">Uncharacterized protein</fullName>
    </submittedName>
</protein>
<keyword evidence="1" id="KW-0812">Transmembrane</keyword>
<gene>
    <name evidence="2" type="ORF">DPMN_070565</name>
</gene>
<dbReference type="EMBL" id="JAIWYP010000014">
    <property type="protein sequence ID" value="KAH3711066.1"/>
    <property type="molecule type" value="Genomic_DNA"/>
</dbReference>
<evidence type="ECO:0000313" key="3">
    <source>
        <dbReference type="Proteomes" id="UP000828390"/>
    </source>
</evidence>
<feature type="transmembrane region" description="Helical" evidence="1">
    <location>
        <begin position="87"/>
        <end position="106"/>
    </location>
</feature>
<dbReference type="Proteomes" id="UP000828390">
    <property type="component" value="Unassembled WGS sequence"/>
</dbReference>
<keyword evidence="1" id="KW-0472">Membrane</keyword>
<evidence type="ECO:0000256" key="1">
    <source>
        <dbReference type="SAM" id="Phobius"/>
    </source>
</evidence>
<dbReference type="AlphaFoldDB" id="A0A9D3Z5J2"/>
<name>A0A9D3Z5J2_DREPO</name>
<keyword evidence="1" id="KW-1133">Transmembrane helix</keyword>